<organism evidence="5 6">
    <name type="scientific">Botryotinia fuckeliana (strain BcDW1)</name>
    <name type="common">Noble rot fungus</name>
    <name type="synonym">Botrytis cinerea</name>
    <dbReference type="NCBI Taxonomy" id="1290391"/>
    <lineage>
        <taxon>Eukaryota</taxon>
        <taxon>Fungi</taxon>
        <taxon>Dikarya</taxon>
        <taxon>Ascomycota</taxon>
        <taxon>Pezizomycotina</taxon>
        <taxon>Leotiomycetes</taxon>
        <taxon>Helotiales</taxon>
        <taxon>Sclerotiniaceae</taxon>
        <taxon>Botrytis</taxon>
    </lineage>
</organism>
<dbReference type="PANTHER" id="PTHR13256">
    <property type="entry name" value="N-ACETYLTRANSFERASE 9"/>
    <property type="match status" value="1"/>
</dbReference>
<feature type="domain" description="N-acetyltransferase" evidence="4">
    <location>
        <begin position="127"/>
        <end position="279"/>
    </location>
</feature>
<proteinExistence type="inferred from homology"/>
<keyword evidence="2 5" id="KW-0808">Transferase</keyword>
<evidence type="ECO:0000256" key="2">
    <source>
        <dbReference type="ARBA" id="ARBA00022679"/>
    </source>
</evidence>
<dbReference type="InterPro" id="IPR000182">
    <property type="entry name" value="GNAT_dom"/>
</dbReference>
<evidence type="ECO:0000313" key="6">
    <source>
        <dbReference type="Proteomes" id="UP000012045"/>
    </source>
</evidence>
<dbReference type="Pfam" id="PF13302">
    <property type="entry name" value="Acetyltransf_3"/>
    <property type="match status" value="1"/>
</dbReference>
<evidence type="ECO:0000313" key="5">
    <source>
        <dbReference type="EMBL" id="EMR91275.1"/>
    </source>
</evidence>
<dbReference type="GO" id="GO:0008080">
    <property type="term" value="F:N-acetyltransferase activity"/>
    <property type="evidence" value="ECO:0007669"/>
    <property type="project" value="InterPro"/>
</dbReference>
<comment type="similarity">
    <text evidence="1">Belongs to the acetyltransferase family. GNAT subfamily.</text>
</comment>
<dbReference type="InterPro" id="IPR016181">
    <property type="entry name" value="Acyl_CoA_acyltransferase"/>
</dbReference>
<dbReference type="SUPFAM" id="SSF55729">
    <property type="entry name" value="Acyl-CoA N-acyltransferases (Nat)"/>
    <property type="match status" value="1"/>
</dbReference>
<dbReference type="Gene3D" id="3.30.70.100">
    <property type="match status" value="1"/>
</dbReference>
<dbReference type="AlphaFoldDB" id="M7UC87"/>
<dbReference type="Proteomes" id="UP000012045">
    <property type="component" value="Unassembled WGS sequence"/>
</dbReference>
<evidence type="ECO:0000256" key="1">
    <source>
        <dbReference type="ARBA" id="ARBA00009342"/>
    </source>
</evidence>
<sequence length="322" mass="36936">MWHCELEGDALSSFRTGIDEGIGEEDAKKKSPFSAPIISCNRHYITSHNREGFSEKFDELKHTLENETEEYEIEGGWRIEKEAEDKEEWVMFCGWESVEKHMAFSKKDSFKEWKGIVDWVEGFEEIQQATASEPLSLEEEYDMQRSWRTDHDKLTFIICLPEERDASQVIRKGVSDAPARMIGDVNLFISEADEDEEGCIGEIEIMIAELSARGKGLGRSAVVAFLEYLRRNLEKVLEEYRKGIQGKKEEGKMKLLQLRVKIGGKNVTSIGLFESLGFVKVGEGENYFGEVELVFEGWCGEERVKGLMERFGVEGYQECGYR</sequence>
<accession>M7UC87</accession>
<dbReference type="PANTHER" id="PTHR13256:SF16">
    <property type="entry name" value="ALPHA_BETA-TUBULIN-N-ACETYLTRANSFERASE 9"/>
    <property type="match status" value="1"/>
</dbReference>
<reference evidence="6" key="1">
    <citation type="journal article" date="2013" name="Genome Announc.">
        <title>Draft genome sequence of Botrytis cinerea BcDW1, inoculum for noble rot of grape berries.</title>
        <authorList>
            <person name="Blanco-Ulate B."/>
            <person name="Allen G."/>
            <person name="Powell A.L."/>
            <person name="Cantu D."/>
        </authorList>
    </citation>
    <scope>NUCLEOTIDE SEQUENCE [LARGE SCALE GENOMIC DNA]</scope>
    <source>
        <strain evidence="6">BcDW1</strain>
    </source>
</reference>
<protein>
    <submittedName>
        <fullName evidence="5">Putative n-acetyltransferase 9 protein</fullName>
    </submittedName>
</protein>
<gene>
    <name evidence="5" type="ORF">BcDW1_97</name>
</gene>
<evidence type="ECO:0000256" key="3">
    <source>
        <dbReference type="ARBA" id="ARBA00023315"/>
    </source>
</evidence>
<keyword evidence="3" id="KW-0012">Acyltransferase</keyword>
<dbReference type="InterPro" id="IPR039135">
    <property type="entry name" value="NAT9-like"/>
</dbReference>
<dbReference type="HOGENOM" id="CLU_863292_0_0_1"/>
<dbReference type="OrthoDB" id="3542212at2759"/>
<dbReference type="Gene3D" id="3.40.630.30">
    <property type="match status" value="1"/>
</dbReference>
<name>M7UC87_BOTF1</name>
<dbReference type="STRING" id="1290391.M7UC87"/>
<dbReference type="EMBL" id="KB707674">
    <property type="protein sequence ID" value="EMR91275.1"/>
    <property type="molecule type" value="Genomic_DNA"/>
</dbReference>
<evidence type="ECO:0000259" key="4">
    <source>
        <dbReference type="Pfam" id="PF13302"/>
    </source>
</evidence>